<feature type="transmembrane region" description="Helical" evidence="2">
    <location>
        <begin position="32"/>
        <end position="55"/>
    </location>
</feature>
<keyword evidence="2" id="KW-0812">Transmembrane</keyword>
<name>A0A834E5W9_9CHIR</name>
<evidence type="ECO:0000256" key="1">
    <source>
        <dbReference type="SAM" id="MobiDB-lite"/>
    </source>
</evidence>
<keyword evidence="2" id="KW-0472">Membrane</keyword>
<reference evidence="3 4" key="1">
    <citation type="journal article" date="2020" name="Nature">
        <title>Six reference-quality genomes reveal evolution of bat adaptations.</title>
        <authorList>
            <person name="Jebb D."/>
            <person name="Huang Z."/>
            <person name="Pippel M."/>
            <person name="Hughes G.M."/>
            <person name="Lavrichenko K."/>
            <person name="Devanna P."/>
            <person name="Winkler S."/>
            <person name="Jermiin L.S."/>
            <person name="Skirmuntt E.C."/>
            <person name="Katzourakis A."/>
            <person name="Burkitt-Gray L."/>
            <person name="Ray D.A."/>
            <person name="Sullivan K.A.M."/>
            <person name="Roscito J.G."/>
            <person name="Kirilenko B.M."/>
            <person name="Davalos L.M."/>
            <person name="Corthals A.P."/>
            <person name="Power M.L."/>
            <person name="Jones G."/>
            <person name="Ransome R.D."/>
            <person name="Dechmann D.K.N."/>
            <person name="Locatelli A.G."/>
            <person name="Puechmaille S.J."/>
            <person name="Fedrigo O."/>
            <person name="Jarvis E.D."/>
            <person name="Hiller M."/>
            <person name="Vernes S.C."/>
            <person name="Myers E.W."/>
            <person name="Teeling E.C."/>
        </authorList>
    </citation>
    <scope>NUCLEOTIDE SEQUENCE [LARGE SCALE GENOMIC DNA]</scope>
    <source>
        <strain evidence="3">Bat1K_MPI-CBG_1</strain>
    </source>
</reference>
<dbReference type="EMBL" id="JABVXQ010000006">
    <property type="protein sequence ID" value="KAF6104886.1"/>
    <property type="molecule type" value="Genomic_DNA"/>
</dbReference>
<keyword evidence="2" id="KW-1133">Transmembrane helix</keyword>
<evidence type="ECO:0000256" key="2">
    <source>
        <dbReference type="SAM" id="Phobius"/>
    </source>
</evidence>
<dbReference type="AlphaFoldDB" id="A0A834E5W9"/>
<gene>
    <name evidence="3" type="ORF">HJG60_013276</name>
</gene>
<protein>
    <submittedName>
        <fullName evidence="3">Membrane spanning 4-domains A10</fullName>
    </submittedName>
</protein>
<feature type="transmembrane region" description="Helical" evidence="2">
    <location>
        <begin position="87"/>
        <end position="108"/>
    </location>
</feature>
<organism evidence="3 4">
    <name type="scientific">Phyllostomus discolor</name>
    <name type="common">pale spear-nosed bat</name>
    <dbReference type="NCBI Taxonomy" id="89673"/>
    <lineage>
        <taxon>Eukaryota</taxon>
        <taxon>Metazoa</taxon>
        <taxon>Chordata</taxon>
        <taxon>Craniata</taxon>
        <taxon>Vertebrata</taxon>
        <taxon>Euteleostomi</taxon>
        <taxon>Mammalia</taxon>
        <taxon>Eutheria</taxon>
        <taxon>Laurasiatheria</taxon>
        <taxon>Chiroptera</taxon>
        <taxon>Yangochiroptera</taxon>
        <taxon>Phyllostomidae</taxon>
        <taxon>Phyllostominae</taxon>
        <taxon>Phyllostomus</taxon>
    </lineage>
</organism>
<dbReference type="Proteomes" id="UP000664940">
    <property type="component" value="Unassembled WGS sequence"/>
</dbReference>
<sequence>MLHVVLGTSLISAAESLHLVVLKSWYPFWGAASKVLCLVTHSMSIFCVLAGLFVIAKDLFLESSFESLVWRLQFPNRTVVYIQRLELGLFCLVCLELFLAGLTAVIAYRDYRLSAKKDDVPLAPDMSLGFGGPPPSYEDVIRSDTWAEQRQSAREVLCRPGPRGLQLHSEGQWTQRPAPPTARL</sequence>
<feature type="region of interest" description="Disordered" evidence="1">
    <location>
        <begin position="161"/>
        <end position="184"/>
    </location>
</feature>
<evidence type="ECO:0000313" key="3">
    <source>
        <dbReference type="EMBL" id="KAF6104886.1"/>
    </source>
</evidence>
<accession>A0A834E5W9</accession>
<evidence type="ECO:0000313" key="4">
    <source>
        <dbReference type="Proteomes" id="UP000664940"/>
    </source>
</evidence>
<proteinExistence type="predicted"/>
<comment type="caution">
    <text evidence="3">The sequence shown here is derived from an EMBL/GenBank/DDBJ whole genome shotgun (WGS) entry which is preliminary data.</text>
</comment>